<dbReference type="SMART" id="SM01323">
    <property type="entry name" value="YajC"/>
    <property type="match status" value="1"/>
</dbReference>
<dbReference type="EMBL" id="AVPG01000001">
    <property type="protein sequence ID" value="KGX88995.1"/>
    <property type="molecule type" value="Genomic_DNA"/>
</dbReference>
<gene>
    <name evidence="11" type="ORF">N784_01270</name>
</gene>
<dbReference type="GO" id="GO:0015031">
    <property type="term" value="P:protein transport"/>
    <property type="evidence" value="ECO:0007669"/>
    <property type="project" value="UniProtKB-KW"/>
</dbReference>
<dbReference type="Pfam" id="PF02699">
    <property type="entry name" value="YajC"/>
    <property type="match status" value="1"/>
</dbReference>
<feature type="transmembrane region" description="Helical" evidence="10">
    <location>
        <begin position="6"/>
        <end position="23"/>
    </location>
</feature>
<keyword evidence="6" id="KW-0653">Protein transport</keyword>
<evidence type="ECO:0000256" key="1">
    <source>
        <dbReference type="ARBA" id="ARBA00004162"/>
    </source>
</evidence>
<dbReference type="RefSeq" id="WP_036831183.1">
    <property type="nucleotide sequence ID" value="NZ_AVPG01000001.1"/>
</dbReference>
<dbReference type="PANTHER" id="PTHR33909">
    <property type="entry name" value="SEC TRANSLOCON ACCESSORY COMPLEX SUBUNIT YAJC"/>
    <property type="match status" value="1"/>
</dbReference>
<evidence type="ECO:0000256" key="10">
    <source>
        <dbReference type="SAM" id="Phobius"/>
    </source>
</evidence>
<keyword evidence="5 10" id="KW-0812">Transmembrane</keyword>
<keyword evidence="4" id="KW-1003">Cell membrane</keyword>
<keyword evidence="9 10" id="KW-0472">Membrane</keyword>
<sequence>MSSLVIQILPLILMFVIFYFLLIRPQQKKQKQIQQMQADLQKGDKVITIGGMHGTIDALDEGTIVISAGNSKLTYDRSSVREVVNKA</sequence>
<dbReference type="PANTHER" id="PTHR33909:SF1">
    <property type="entry name" value="SEC TRANSLOCON ACCESSORY COMPLEX SUBUNIT YAJC"/>
    <property type="match status" value="1"/>
</dbReference>
<comment type="similarity">
    <text evidence="2">Belongs to the YajC family.</text>
</comment>
<dbReference type="STRING" id="1385512.N784_01270"/>
<dbReference type="InterPro" id="IPR003849">
    <property type="entry name" value="Preprotein_translocase_YajC"/>
</dbReference>
<keyword evidence="8" id="KW-0811">Translocation</keyword>
<keyword evidence="7 10" id="KW-1133">Transmembrane helix</keyword>
<dbReference type="NCBIfam" id="TIGR00739">
    <property type="entry name" value="yajC"/>
    <property type="match status" value="1"/>
</dbReference>
<evidence type="ECO:0000256" key="8">
    <source>
        <dbReference type="ARBA" id="ARBA00023010"/>
    </source>
</evidence>
<keyword evidence="3" id="KW-0813">Transport</keyword>
<dbReference type="Proteomes" id="UP000030401">
    <property type="component" value="Unassembled WGS sequence"/>
</dbReference>
<evidence type="ECO:0000313" key="11">
    <source>
        <dbReference type="EMBL" id="KGX88995.1"/>
    </source>
</evidence>
<name>A0A0A5GD30_9BACI</name>
<evidence type="ECO:0000256" key="3">
    <source>
        <dbReference type="ARBA" id="ARBA00022448"/>
    </source>
</evidence>
<comment type="subcellular location">
    <subcellularLocation>
        <location evidence="1">Cell membrane</location>
        <topology evidence="1">Single-pass membrane protein</topology>
    </subcellularLocation>
</comment>
<evidence type="ECO:0000256" key="7">
    <source>
        <dbReference type="ARBA" id="ARBA00022989"/>
    </source>
</evidence>
<evidence type="ECO:0000256" key="6">
    <source>
        <dbReference type="ARBA" id="ARBA00022927"/>
    </source>
</evidence>
<accession>A0A0A5GD30</accession>
<evidence type="ECO:0000256" key="5">
    <source>
        <dbReference type="ARBA" id="ARBA00022692"/>
    </source>
</evidence>
<evidence type="ECO:0000256" key="9">
    <source>
        <dbReference type="ARBA" id="ARBA00023136"/>
    </source>
</evidence>
<dbReference type="PRINTS" id="PR01853">
    <property type="entry name" value="YAJCTRNLCASE"/>
</dbReference>
<dbReference type="GO" id="GO:0005886">
    <property type="term" value="C:plasma membrane"/>
    <property type="evidence" value="ECO:0007669"/>
    <property type="project" value="UniProtKB-SubCell"/>
</dbReference>
<evidence type="ECO:0000313" key="12">
    <source>
        <dbReference type="Proteomes" id="UP000030401"/>
    </source>
</evidence>
<comment type="caution">
    <text evidence="11">The sequence shown here is derived from an EMBL/GenBank/DDBJ whole genome shotgun (WGS) entry which is preliminary data.</text>
</comment>
<proteinExistence type="inferred from homology"/>
<dbReference type="eggNOG" id="COG1862">
    <property type="taxonomic scope" value="Bacteria"/>
</dbReference>
<protein>
    <submittedName>
        <fullName evidence="11">Preprotein translocase subunit YajC</fullName>
    </submittedName>
</protein>
<reference evidence="11 12" key="1">
    <citation type="submission" date="2013-08" db="EMBL/GenBank/DDBJ databases">
        <authorList>
            <person name="Huang J."/>
            <person name="Wang G."/>
        </authorList>
    </citation>
    <scope>NUCLEOTIDE SEQUENCE [LARGE SCALE GENOMIC DNA]</scope>
    <source>
        <strain evidence="11 12">JSM 072002</strain>
    </source>
</reference>
<dbReference type="OrthoDB" id="9800132at2"/>
<evidence type="ECO:0000256" key="4">
    <source>
        <dbReference type="ARBA" id="ARBA00022475"/>
    </source>
</evidence>
<keyword evidence="12" id="KW-1185">Reference proteome</keyword>
<evidence type="ECO:0000256" key="2">
    <source>
        <dbReference type="ARBA" id="ARBA00006742"/>
    </source>
</evidence>
<dbReference type="AlphaFoldDB" id="A0A0A5GD30"/>
<organism evidence="11 12">
    <name type="scientific">Pontibacillus litoralis JSM 072002</name>
    <dbReference type="NCBI Taxonomy" id="1385512"/>
    <lineage>
        <taxon>Bacteria</taxon>
        <taxon>Bacillati</taxon>
        <taxon>Bacillota</taxon>
        <taxon>Bacilli</taxon>
        <taxon>Bacillales</taxon>
        <taxon>Bacillaceae</taxon>
        <taxon>Pontibacillus</taxon>
    </lineage>
</organism>